<feature type="transmembrane region" description="Helical" evidence="6">
    <location>
        <begin position="332"/>
        <end position="359"/>
    </location>
</feature>
<dbReference type="InterPro" id="IPR045069">
    <property type="entry name" value="MATE_euk"/>
</dbReference>
<dbReference type="PANTHER" id="PTHR11206">
    <property type="entry name" value="MULTIDRUG RESISTANCE PROTEIN"/>
    <property type="match status" value="1"/>
</dbReference>
<feature type="transmembrane region" description="Helical" evidence="6">
    <location>
        <begin position="72"/>
        <end position="95"/>
    </location>
</feature>
<feature type="transmembrane region" description="Helical" evidence="6">
    <location>
        <begin position="371"/>
        <end position="393"/>
    </location>
</feature>
<evidence type="ECO:0000256" key="2">
    <source>
        <dbReference type="ARBA" id="ARBA00010199"/>
    </source>
</evidence>
<evidence type="ECO:0000256" key="6">
    <source>
        <dbReference type="RuleBase" id="RU004914"/>
    </source>
</evidence>
<feature type="transmembrane region" description="Helical" evidence="6">
    <location>
        <begin position="473"/>
        <end position="493"/>
    </location>
</feature>
<dbReference type="OrthoDB" id="2126698at2759"/>
<evidence type="ECO:0000256" key="3">
    <source>
        <dbReference type="ARBA" id="ARBA00022692"/>
    </source>
</evidence>
<organism evidence="7 8">
    <name type="scientific">Klebsormidium nitens</name>
    <name type="common">Green alga</name>
    <name type="synonym">Ulothrix nitens</name>
    <dbReference type="NCBI Taxonomy" id="105231"/>
    <lineage>
        <taxon>Eukaryota</taxon>
        <taxon>Viridiplantae</taxon>
        <taxon>Streptophyta</taxon>
        <taxon>Klebsormidiophyceae</taxon>
        <taxon>Klebsormidiales</taxon>
        <taxon>Klebsormidiaceae</taxon>
        <taxon>Klebsormidium</taxon>
    </lineage>
</organism>
<keyword evidence="4 6" id="KW-1133">Transmembrane helix</keyword>
<dbReference type="Pfam" id="PF01554">
    <property type="entry name" value="MatE"/>
    <property type="match status" value="2"/>
</dbReference>
<feature type="transmembrane region" description="Helical" evidence="6">
    <location>
        <begin position="247"/>
        <end position="270"/>
    </location>
</feature>
<dbReference type="AlphaFoldDB" id="A0A1Y1I359"/>
<protein>
    <recommendedName>
        <fullName evidence="6">Protein DETOXIFICATION</fullName>
    </recommendedName>
    <alternativeName>
        <fullName evidence="6">Multidrug and toxic compound extrusion protein</fullName>
    </alternativeName>
</protein>
<evidence type="ECO:0000256" key="4">
    <source>
        <dbReference type="ARBA" id="ARBA00022989"/>
    </source>
</evidence>
<gene>
    <name evidence="7" type="ORF">KFL_002320040</name>
</gene>
<keyword evidence="5 6" id="KW-0472">Membrane</keyword>
<feature type="transmembrane region" description="Helical" evidence="6">
    <location>
        <begin position="188"/>
        <end position="206"/>
    </location>
</feature>
<accession>A0A1Y1I359</accession>
<dbReference type="EMBL" id="DF237181">
    <property type="protein sequence ID" value="GAQ85370.1"/>
    <property type="molecule type" value="Genomic_DNA"/>
</dbReference>
<sequence length="519" mass="56478">MVVSRHESDPQVLPRRILEDNAGDLQPSRKIVVRVGSSYGLGLRKSDTDAPALTELPSWNQLKFELWLQWELAAPLLVQGVLQVFLGLVSIMFVGRLGELELASASLGISLYNATGYWIMLGSVGAMETLCGQAFGAKQYHKLGEVLQRALFVNTVLCGPVMILWMYAEEILLALGQEPHIADATTRFLYGLFPALFGAAWGMPLVKYLQTQNIVRPLAVCSGLTLAVHVPVTYALVFSLGLGFMGAAYATSISQLVFFFLLLGSIYISGAHKKTWGGWSRRAMFSDVSELWEYVRLAFPSAIMTCLESWVYELALFLAGLLPNPAVQLSAINILTNTTMLTFMLAVAWSAAVSVRVANELGANSPERARLAVLASRVTSVVTAAAVAITLFACRHVWGYIFTDDVPVIKLTASLLPLLSISAATDILQYTMSGVLRGSGKQDFGALCNFLSYYLVGIPMLVFLGFYCNLEAMGVWSGLLMGVLANLVIYSILTSMIDWKKEAETALSRTGGLDTHLLG</sequence>
<dbReference type="GO" id="GO:0022857">
    <property type="term" value="F:transmembrane transporter activity"/>
    <property type="evidence" value="ECO:0000318"/>
    <property type="project" value="GO_Central"/>
</dbReference>
<dbReference type="GO" id="GO:0042910">
    <property type="term" value="F:xenobiotic transmembrane transporter activity"/>
    <property type="evidence" value="ECO:0007669"/>
    <property type="project" value="InterPro"/>
</dbReference>
<dbReference type="CDD" id="cd13132">
    <property type="entry name" value="MATE_eukaryotic"/>
    <property type="match status" value="1"/>
</dbReference>
<evidence type="ECO:0000313" key="8">
    <source>
        <dbReference type="Proteomes" id="UP000054558"/>
    </source>
</evidence>
<feature type="transmembrane region" description="Helical" evidence="6">
    <location>
        <begin position="218"/>
        <end position="241"/>
    </location>
</feature>
<dbReference type="STRING" id="105231.A0A1Y1I359"/>
<feature type="transmembrane region" description="Helical" evidence="6">
    <location>
        <begin position="291"/>
        <end position="312"/>
    </location>
</feature>
<evidence type="ECO:0000256" key="1">
    <source>
        <dbReference type="ARBA" id="ARBA00004141"/>
    </source>
</evidence>
<evidence type="ECO:0000313" key="7">
    <source>
        <dbReference type="EMBL" id="GAQ85370.1"/>
    </source>
</evidence>
<comment type="similarity">
    <text evidence="2 6">Belongs to the multi antimicrobial extrusion (MATE) (TC 2.A.66.1) family.</text>
</comment>
<name>A0A1Y1I359_KLENI</name>
<dbReference type="InterPro" id="IPR002528">
    <property type="entry name" value="MATE_fam"/>
</dbReference>
<keyword evidence="3 6" id="KW-0812">Transmembrane</keyword>
<keyword evidence="8" id="KW-1185">Reference proteome</keyword>
<feature type="transmembrane region" description="Helical" evidence="6">
    <location>
        <begin position="149"/>
        <end position="168"/>
    </location>
</feature>
<dbReference type="GO" id="GO:0016020">
    <property type="term" value="C:membrane"/>
    <property type="evidence" value="ECO:0000318"/>
    <property type="project" value="GO_Central"/>
</dbReference>
<dbReference type="OMA" id="WANTEHL"/>
<dbReference type="GO" id="GO:1990961">
    <property type="term" value="P:xenobiotic detoxification by transmembrane export across the plasma membrane"/>
    <property type="evidence" value="ECO:0007669"/>
    <property type="project" value="InterPro"/>
</dbReference>
<dbReference type="GO" id="GO:0015297">
    <property type="term" value="F:antiporter activity"/>
    <property type="evidence" value="ECO:0007669"/>
    <property type="project" value="InterPro"/>
</dbReference>
<feature type="transmembrane region" description="Helical" evidence="6">
    <location>
        <begin position="444"/>
        <end position="467"/>
    </location>
</feature>
<evidence type="ECO:0000256" key="5">
    <source>
        <dbReference type="ARBA" id="ARBA00023136"/>
    </source>
</evidence>
<dbReference type="Proteomes" id="UP000054558">
    <property type="component" value="Unassembled WGS sequence"/>
</dbReference>
<comment type="subcellular location">
    <subcellularLocation>
        <location evidence="1">Membrane</location>
        <topology evidence="1">Multi-pass membrane protein</topology>
    </subcellularLocation>
</comment>
<feature type="transmembrane region" description="Helical" evidence="6">
    <location>
        <begin position="115"/>
        <end position="137"/>
    </location>
</feature>
<proteinExistence type="inferred from homology"/>
<reference evidence="7 8" key="1">
    <citation type="journal article" date="2014" name="Nat. Commun.">
        <title>Klebsormidium flaccidum genome reveals primary factors for plant terrestrial adaptation.</title>
        <authorList>
            <person name="Hori K."/>
            <person name="Maruyama F."/>
            <person name="Fujisawa T."/>
            <person name="Togashi T."/>
            <person name="Yamamoto N."/>
            <person name="Seo M."/>
            <person name="Sato S."/>
            <person name="Yamada T."/>
            <person name="Mori H."/>
            <person name="Tajima N."/>
            <person name="Moriyama T."/>
            <person name="Ikeuchi M."/>
            <person name="Watanabe M."/>
            <person name="Wada H."/>
            <person name="Kobayashi K."/>
            <person name="Saito M."/>
            <person name="Masuda T."/>
            <person name="Sasaki-Sekimoto Y."/>
            <person name="Mashiguchi K."/>
            <person name="Awai K."/>
            <person name="Shimojima M."/>
            <person name="Masuda S."/>
            <person name="Iwai M."/>
            <person name="Nobusawa T."/>
            <person name="Narise T."/>
            <person name="Kondo S."/>
            <person name="Saito H."/>
            <person name="Sato R."/>
            <person name="Murakawa M."/>
            <person name="Ihara Y."/>
            <person name="Oshima-Yamada Y."/>
            <person name="Ohtaka K."/>
            <person name="Satoh M."/>
            <person name="Sonobe K."/>
            <person name="Ishii M."/>
            <person name="Ohtani R."/>
            <person name="Kanamori-Sato M."/>
            <person name="Honoki R."/>
            <person name="Miyazaki D."/>
            <person name="Mochizuki H."/>
            <person name="Umetsu J."/>
            <person name="Higashi K."/>
            <person name="Shibata D."/>
            <person name="Kamiya Y."/>
            <person name="Sato N."/>
            <person name="Nakamura Y."/>
            <person name="Tabata S."/>
            <person name="Ida S."/>
            <person name="Kurokawa K."/>
            <person name="Ohta H."/>
        </authorList>
    </citation>
    <scope>NUCLEOTIDE SEQUENCE [LARGE SCALE GENOMIC DNA]</scope>
    <source>
        <strain evidence="7 8">NIES-2285</strain>
    </source>
</reference>
<dbReference type="NCBIfam" id="TIGR00797">
    <property type="entry name" value="matE"/>
    <property type="match status" value="1"/>
</dbReference>